<proteinExistence type="predicted"/>
<protein>
    <submittedName>
        <fullName evidence="2">Uncharacterized protein</fullName>
    </submittedName>
</protein>
<evidence type="ECO:0000313" key="3">
    <source>
        <dbReference type="Proteomes" id="UP000077381"/>
    </source>
</evidence>
<name>A0A177HK65_9ACTN</name>
<dbReference type="EMBL" id="LOHS01000114">
    <property type="protein sequence ID" value="OAH11126.1"/>
    <property type="molecule type" value="Genomic_DNA"/>
</dbReference>
<dbReference type="Proteomes" id="UP000077381">
    <property type="component" value="Unassembled WGS sequence"/>
</dbReference>
<keyword evidence="3" id="KW-1185">Reference proteome</keyword>
<evidence type="ECO:0000256" key="1">
    <source>
        <dbReference type="SAM" id="MobiDB-lite"/>
    </source>
</evidence>
<feature type="region of interest" description="Disordered" evidence="1">
    <location>
        <begin position="76"/>
        <end position="174"/>
    </location>
</feature>
<feature type="compositionally biased region" description="Polar residues" evidence="1">
    <location>
        <begin position="139"/>
        <end position="151"/>
    </location>
</feature>
<organism evidence="2 3">
    <name type="scientific">Streptomyces jeddahensis</name>
    <dbReference type="NCBI Taxonomy" id="1716141"/>
    <lineage>
        <taxon>Bacteria</taxon>
        <taxon>Bacillati</taxon>
        <taxon>Actinomycetota</taxon>
        <taxon>Actinomycetes</taxon>
        <taxon>Kitasatosporales</taxon>
        <taxon>Streptomycetaceae</taxon>
        <taxon>Streptomyces</taxon>
    </lineage>
</organism>
<gene>
    <name evidence="2" type="ORF">STSP_55030</name>
</gene>
<feature type="compositionally biased region" description="Basic and acidic residues" evidence="1">
    <location>
        <begin position="101"/>
        <end position="111"/>
    </location>
</feature>
<dbReference type="RefSeq" id="WP_067283258.1">
    <property type="nucleotide sequence ID" value="NZ_LOHS01000114.1"/>
</dbReference>
<dbReference type="STRING" id="1716141.STSP_55030"/>
<accession>A0A177HK65</accession>
<feature type="compositionally biased region" description="Low complexity" evidence="1">
    <location>
        <begin position="83"/>
        <end position="99"/>
    </location>
</feature>
<evidence type="ECO:0000313" key="2">
    <source>
        <dbReference type="EMBL" id="OAH11126.1"/>
    </source>
</evidence>
<comment type="caution">
    <text evidence="2">The sequence shown here is derived from an EMBL/GenBank/DDBJ whole genome shotgun (WGS) entry which is preliminary data.</text>
</comment>
<dbReference type="PATRIC" id="fig|1716141.3.peg.5783"/>
<reference evidence="2 3" key="1">
    <citation type="submission" date="2015-12" db="EMBL/GenBank/DDBJ databases">
        <title>Genome sequence of Streptomyces sp. G25.</title>
        <authorList>
            <person name="Poehlein A."/>
            <person name="Roettig A."/>
            <person name="Hiessl S."/>
            <person name="Hauschild P."/>
            <person name="Schauer J."/>
            <person name="Madkour M.H."/>
            <person name="Al-Ansari A.M."/>
            <person name="Almakishah N.H."/>
            <person name="Steinbuechel A."/>
            <person name="Daniel R."/>
        </authorList>
    </citation>
    <scope>NUCLEOTIDE SEQUENCE [LARGE SCALE GENOMIC DNA]</scope>
    <source>
        <strain evidence="3">G25(2015)</strain>
    </source>
</reference>
<dbReference type="AlphaFoldDB" id="A0A177HK65"/>
<sequence length="174" mass="17399">MITARPPFGARRTCRGACRGAGVLRLCWLGVLLLGVLYAHGIGVEGASGHVSPETVTAAVAVDRSADLVTSSAAVDRRPHLFPAPGGAPAHGTDAAGDPDGTGHHHGEDSPHPGGECLSAQPQDGPSLAVPATACTPDVTATHSGLSSGTVSPDGAWRGSHGPPYSGRTAVLRI</sequence>